<feature type="compositionally biased region" description="Polar residues" evidence="1">
    <location>
        <begin position="181"/>
        <end position="190"/>
    </location>
</feature>
<gene>
    <name evidence="2" type="ORF">CRENBAI_021145</name>
</gene>
<feature type="compositionally biased region" description="Polar residues" evidence="1">
    <location>
        <begin position="72"/>
        <end position="85"/>
    </location>
</feature>
<keyword evidence="3" id="KW-1185">Reference proteome</keyword>
<dbReference type="EMBL" id="JAHHUM010002362">
    <property type="protein sequence ID" value="KAK5604209.1"/>
    <property type="molecule type" value="Genomic_DNA"/>
</dbReference>
<dbReference type="Proteomes" id="UP001311232">
    <property type="component" value="Unassembled WGS sequence"/>
</dbReference>
<feature type="region of interest" description="Disordered" evidence="1">
    <location>
        <begin position="54"/>
        <end position="206"/>
    </location>
</feature>
<sequence length="221" mass="24221">MVYGWPGVMPYICLPEASAAFQSQIQLSFSVLGCSVLQIYHSRYSNNCALPARRNGKAKTPRNAIPPLPTGATGQTLMSTVPTTEPRTRSRPLLQAKHNLPATPVQAQDMLHRPTQPTASPSIYHGSESQEEGHHGTPRTGHPINSTPKPRRYPSIPATHTPAQQNPPHQAGQPGRPLHQSEATSQTTPHTAWPRPPQCLPSPWHRSQAIPRALKCQSKHQ</sequence>
<protein>
    <submittedName>
        <fullName evidence="2">Uncharacterized protein</fullName>
    </submittedName>
</protein>
<comment type="caution">
    <text evidence="2">The sequence shown here is derived from an EMBL/GenBank/DDBJ whole genome shotgun (WGS) entry which is preliminary data.</text>
</comment>
<organism evidence="2 3">
    <name type="scientific">Crenichthys baileyi</name>
    <name type="common">White River springfish</name>
    <dbReference type="NCBI Taxonomy" id="28760"/>
    <lineage>
        <taxon>Eukaryota</taxon>
        <taxon>Metazoa</taxon>
        <taxon>Chordata</taxon>
        <taxon>Craniata</taxon>
        <taxon>Vertebrata</taxon>
        <taxon>Euteleostomi</taxon>
        <taxon>Actinopterygii</taxon>
        <taxon>Neopterygii</taxon>
        <taxon>Teleostei</taxon>
        <taxon>Neoteleostei</taxon>
        <taxon>Acanthomorphata</taxon>
        <taxon>Ovalentaria</taxon>
        <taxon>Atherinomorphae</taxon>
        <taxon>Cyprinodontiformes</taxon>
        <taxon>Goodeidae</taxon>
        <taxon>Crenichthys</taxon>
    </lineage>
</organism>
<evidence type="ECO:0000313" key="2">
    <source>
        <dbReference type="EMBL" id="KAK5604209.1"/>
    </source>
</evidence>
<evidence type="ECO:0000256" key="1">
    <source>
        <dbReference type="SAM" id="MobiDB-lite"/>
    </source>
</evidence>
<dbReference type="AlphaFoldDB" id="A0AAV9R714"/>
<reference evidence="2 3" key="1">
    <citation type="submission" date="2021-06" db="EMBL/GenBank/DDBJ databases">
        <authorList>
            <person name="Palmer J.M."/>
        </authorList>
    </citation>
    <scope>NUCLEOTIDE SEQUENCE [LARGE SCALE GENOMIC DNA]</scope>
    <source>
        <strain evidence="2 3">MEX-2019</strain>
        <tissue evidence="2">Muscle</tissue>
    </source>
</reference>
<proteinExistence type="predicted"/>
<accession>A0AAV9R714</accession>
<name>A0AAV9R714_9TELE</name>
<evidence type="ECO:0000313" key="3">
    <source>
        <dbReference type="Proteomes" id="UP001311232"/>
    </source>
</evidence>